<evidence type="ECO:0000256" key="3">
    <source>
        <dbReference type="ARBA" id="ARBA00022563"/>
    </source>
</evidence>
<proteinExistence type="predicted"/>
<dbReference type="PROSITE" id="PS00766">
    <property type="entry name" value="THF_DHG_CYH_1"/>
    <property type="match status" value="1"/>
</dbReference>
<feature type="domain" description="Tetrahydrofolate dehydrogenase/cyclohydrolase NAD(P)-binding" evidence="9">
    <location>
        <begin position="143"/>
        <end position="201"/>
    </location>
</feature>
<evidence type="ECO:0000256" key="1">
    <source>
        <dbReference type="ARBA" id="ARBA00004777"/>
    </source>
</evidence>
<dbReference type="Proteomes" id="UP000093000">
    <property type="component" value="Unassembled WGS sequence"/>
</dbReference>
<keyword evidence="11" id="KW-1185">Reference proteome</keyword>
<dbReference type="PANTHER" id="PTHR48099">
    <property type="entry name" value="C-1-TETRAHYDROFOLATE SYNTHASE, CYTOPLASMIC-RELATED"/>
    <property type="match status" value="1"/>
</dbReference>
<dbReference type="OrthoDB" id="5126881at2759"/>
<dbReference type="AlphaFoldDB" id="A0A1C7MV13"/>
<evidence type="ECO:0000259" key="9">
    <source>
        <dbReference type="Pfam" id="PF02882"/>
    </source>
</evidence>
<evidence type="ECO:0000313" key="10">
    <source>
        <dbReference type="EMBL" id="OBZ80673.1"/>
    </source>
</evidence>
<keyword evidence="6" id="KW-0560">Oxidoreductase</keyword>
<evidence type="ECO:0000256" key="6">
    <source>
        <dbReference type="ARBA" id="ARBA00023002"/>
    </source>
</evidence>
<accession>A0A1C7MV13</accession>
<dbReference type="Gene3D" id="3.40.50.720">
    <property type="entry name" value="NAD(P)-binding Rossmann-like Domain"/>
    <property type="match status" value="1"/>
</dbReference>
<dbReference type="InterPro" id="IPR000672">
    <property type="entry name" value="THF_DH/CycHdrlase"/>
</dbReference>
<evidence type="ECO:0000256" key="4">
    <source>
        <dbReference type="ARBA" id="ARBA00022801"/>
    </source>
</evidence>
<evidence type="ECO:0000259" key="8">
    <source>
        <dbReference type="Pfam" id="PF00763"/>
    </source>
</evidence>
<evidence type="ECO:0000313" key="11">
    <source>
        <dbReference type="Proteomes" id="UP000093000"/>
    </source>
</evidence>
<dbReference type="STRING" id="101091.A0A1C7MV13"/>
<comment type="pathway">
    <text evidence="1">One-carbon metabolism; tetrahydrofolate interconversion.</text>
</comment>
<organism evidence="10 11">
    <name type="scientific">Choanephora cucurbitarum</name>
    <dbReference type="NCBI Taxonomy" id="101091"/>
    <lineage>
        <taxon>Eukaryota</taxon>
        <taxon>Fungi</taxon>
        <taxon>Fungi incertae sedis</taxon>
        <taxon>Mucoromycota</taxon>
        <taxon>Mucoromycotina</taxon>
        <taxon>Mucoromycetes</taxon>
        <taxon>Mucorales</taxon>
        <taxon>Mucorineae</taxon>
        <taxon>Choanephoraceae</taxon>
        <taxon>Choanephoroideae</taxon>
        <taxon>Choanephora</taxon>
    </lineage>
</organism>
<protein>
    <submittedName>
        <fullName evidence="10">Bifunctional protein FolD 2</fullName>
    </submittedName>
</protein>
<keyword evidence="5" id="KW-0521">NADP</keyword>
<comment type="subunit">
    <text evidence="2">Homodimer.</text>
</comment>
<dbReference type="InParanoid" id="A0A1C7MV13"/>
<gene>
    <name evidence="10" type="primary">FOLD2</name>
    <name evidence="10" type="ORF">A0J61_11278</name>
</gene>
<evidence type="ECO:0000256" key="7">
    <source>
        <dbReference type="ARBA" id="ARBA00023268"/>
    </source>
</evidence>
<dbReference type="GO" id="GO:0035999">
    <property type="term" value="P:tetrahydrofolate interconversion"/>
    <property type="evidence" value="ECO:0007669"/>
    <property type="project" value="TreeGrafter"/>
</dbReference>
<dbReference type="PRINTS" id="PR00085">
    <property type="entry name" value="THFDHDRGNASE"/>
</dbReference>
<dbReference type="InterPro" id="IPR020867">
    <property type="entry name" value="THF_DH/CycHdrlase_CS"/>
</dbReference>
<dbReference type="Gene3D" id="3.40.50.10860">
    <property type="entry name" value="Leucine Dehydrogenase, chain A, domain 1"/>
    <property type="match status" value="1"/>
</dbReference>
<reference evidence="10 11" key="1">
    <citation type="submission" date="2016-03" db="EMBL/GenBank/DDBJ databases">
        <title>Choanephora cucurbitarum.</title>
        <authorList>
            <person name="Min B."/>
            <person name="Park H."/>
            <person name="Park J.-H."/>
            <person name="Shin H.-D."/>
            <person name="Choi I.-G."/>
        </authorList>
    </citation>
    <scope>NUCLEOTIDE SEQUENCE [LARGE SCALE GENOMIC DNA]</scope>
    <source>
        <strain evidence="10 11">KUS-F28377</strain>
    </source>
</reference>
<keyword evidence="3" id="KW-0554">One-carbon metabolism</keyword>
<dbReference type="SUPFAM" id="SSF51735">
    <property type="entry name" value="NAD(P)-binding Rossmann-fold domains"/>
    <property type="match status" value="1"/>
</dbReference>
<dbReference type="FunFam" id="3.40.50.10860:FF:000005">
    <property type="entry name" value="C-1-tetrahydrofolate synthase, cytoplasmic, putative"/>
    <property type="match status" value="1"/>
</dbReference>
<dbReference type="Pfam" id="PF00763">
    <property type="entry name" value="THF_DHG_CYH"/>
    <property type="match status" value="1"/>
</dbReference>
<dbReference type="Pfam" id="PF02882">
    <property type="entry name" value="THF_DHG_CYH_C"/>
    <property type="match status" value="1"/>
</dbReference>
<dbReference type="InterPro" id="IPR046346">
    <property type="entry name" value="Aminoacid_DH-like_N_sf"/>
</dbReference>
<keyword evidence="4" id="KW-0378">Hydrolase</keyword>
<dbReference type="InterPro" id="IPR020630">
    <property type="entry name" value="THF_DH/CycHdrlase_cat_dom"/>
</dbReference>
<comment type="caution">
    <text evidence="10">The sequence shown here is derived from an EMBL/GenBank/DDBJ whole genome shotgun (WGS) entry which is preliminary data.</text>
</comment>
<name>A0A1C7MV13_9FUNG</name>
<dbReference type="InterPro" id="IPR020631">
    <property type="entry name" value="THF_DH/CycHdrlase_NAD-bd_dom"/>
</dbReference>
<evidence type="ECO:0000256" key="5">
    <source>
        <dbReference type="ARBA" id="ARBA00022857"/>
    </source>
</evidence>
<dbReference type="GO" id="GO:0005829">
    <property type="term" value="C:cytosol"/>
    <property type="evidence" value="ECO:0007669"/>
    <property type="project" value="TreeGrafter"/>
</dbReference>
<keyword evidence="7" id="KW-0511">Multifunctional enzyme</keyword>
<dbReference type="GO" id="GO:0004477">
    <property type="term" value="F:methenyltetrahydrofolate cyclohydrolase activity"/>
    <property type="evidence" value="ECO:0007669"/>
    <property type="project" value="TreeGrafter"/>
</dbReference>
<dbReference type="EMBL" id="LUGH01001860">
    <property type="protein sequence ID" value="OBZ80673.1"/>
    <property type="molecule type" value="Genomic_DNA"/>
</dbReference>
<feature type="non-terminal residue" evidence="10">
    <location>
        <position position="202"/>
    </location>
</feature>
<evidence type="ECO:0000256" key="2">
    <source>
        <dbReference type="ARBA" id="ARBA00011738"/>
    </source>
</evidence>
<feature type="domain" description="Tetrahydrofolate dehydrogenase/cyclohydrolase catalytic" evidence="8">
    <location>
        <begin position="6"/>
        <end position="122"/>
    </location>
</feature>
<dbReference type="PANTHER" id="PTHR48099:SF5">
    <property type="entry name" value="C-1-TETRAHYDROFOLATE SYNTHASE, CYTOPLASMIC"/>
    <property type="match status" value="1"/>
</dbReference>
<dbReference type="GO" id="GO:0004488">
    <property type="term" value="F:methylenetetrahydrofolate dehydrogenase (NADP+) activity"/>
    <property type="evidence" value="ECO:0007669"/>
    <property type="project" value="InterPro"/>
</dbReference>
<sequence>MTATIIDGKAIAQAVRNEVKEKIASIKDKYSHFNPHLAMIQVGAREDSSIYVKMKDKAAKETGISITMEKLPESISQSELLRKVKQLNNDYRIHGILVQMPLPSHIDEAAVIEAIDYQKDVDGFHAVNIGNMAKKNSQPMFLPCTPKGIIHLLKSTGIEIAGKQAAVIGRSDIVGAPVATLLTAEHATVTLCHSKTPDVESI</sequence>
<dbReference type="InterPro" id="IPR036291">
    <property type="entry name" value="NAD(P)-bd_dom_sf"/>
</dbReference>
<dbReference type="SUPFAM" id="SSF53223">
    <property type="entry name" value="Aminoacid dehydrogenase-like, N-terminal domain"/>
    <property type="match status" value="1"/>
</dbReference>